<accession>A0A255DRN1</accession>
<dbReference type="Proteomes" id="UP000216063">
    <property type="component" value="Unassembled WGS sequence"/>
</dbReference>
<evidence type="ECO:0000256" key="2">
    <source>
        <dbReference type="SAM" id="SignalP"/>
    </source>
</evidence>
<evidence type="ECO:0000313" key="4">
    <source>
        <dbReference type="Proteomes" id="UP000216063"/>
    </source>
</evidence>
<feature type="compositionally biased region" description="Low complexity" evidence="1">
    <location>
        <begin position="383"/>
        <end position="396"/>
    </location>
</feature>
<gene>
    <name evidence="3" type="ORF">CG716_02150</name>
</gene>
<proteinExistence type="predicted"/>
<feature type="region of interest" description="Disordered" evidence="1">
    <location>
        <begin position="293"/>
        <end position="361"/>
    </location>
</feature>
<comment type="caution">
    <text evidence="3">The sequence shown here is derived from an EMBL/GenBank/DDBJ whole genome shotgun (WGS) entry which is preliminary data.</text>
</comment>
<feature type="compositionally biased region" description="Basic and acidic residues" evidence="1">
    <location>
        <begin position="438"/>
        <end position="447"/>
    </location>
</feature>
<organism evidence="3 4">
    <name type="scientific">Mycolicibacterium sphagni</name>
    <dbReference type="NCBI Taxonomy" id="1786"/>
    <lineage>
        <taxon>Bacteria</taxon>
        <taxon>Bacillati</taxon>
        <taxon>Actinomycetota</taxon>
        <taxon>Actinomycetes</taxon>
        <taxon>Mycobacteriales</taxon>
        <taxon>Mycobacteriaceae</taxon>
        <taxon>Mycolicibacterium</taxon>
    </lineage>
</organism>
<sequence length="447" mass="46528">MSRACSALALLIGATVLPGCGGPANLTEVADDLQTALMAMPGVTDAWVYHDENYAEGVTFTIAVDVPTATREQITAVADRIAATHTALVSNYTQNVEFWVTSDKPVTITRQSRVDAGQIADDAERLRAIAANADGRIDWFRDDDGDVNQLSFTDSRTPDADLVDVVRQTAGDTAVTMSVSPSTPSRQTPRTVVSFPLSANDQTAVQQFLDTVGVDVFGVRIDGGRVQALEATVPADAAVAEQKLSSVIDASRGVAARPMWLAWYVPSALGGVPVFDGVVEVGDCSAPAAQIRRASTRTTPDAGSTLQARLQSRADTCTTADPVRTGRTQPTQAAPSPVPTTPLGQRNAPDATRVPEVASTVQRSTTAISPCGTAQFAPACVAASSGSNGATTTNTGPVRLPWPDGAPHDFTPRPAAGIDPTNPPSGGPPRSPTTARPPRTEAAHSAR</sequence>
<dbReference type="EMBL" id="NOZR01000002">
    <property type="protein sequence ID" value="OYN82109.1"/>
    <property type="molecule type" value="Genomic_DNA"/>
</dbReference>
<name>A0A255DRN1_9MYCO</name>
<keyword evidence="4" id="KW-1185">Reference proteome</keyword>
<protein>
    <submittedName>
        <fullName evidence="3">Uncharacterized protein</fullName>
    </submittedName>
</protein>
<evidence type="ECO:0000313" key="3">
    <source>
        <dbReference type="EMBL" id="OYN82109.1"/>
    </source>
</evidence>
<feature type="compositionally biased region" description="Polar residues" evidence="1">
    <location>
        <begin position="296"/>
        <end position="319"/>
    </location>
</feature>
<keyword evidence="2" id="KW-0732">Signal</keyword>
<feature type="region of interest" description="Disordered" evidence="1">
    <location>
        <begin position="383"/>
        <end position="447"/>
    </location>
</feature>
<feature type="compositionally biased region" description="Pro residues" evidence="1">
    <location>
        <begin position="421"/>
        <end position="431"/>
    </location>
</feature>
<feature type="chain" id="PRO_5038677111" evidence="2">
    <location>
        <begin position="22"/>
        <end position="447"/>
    </location>
</feature>
<reference evidence="3 4" key="1">
    <citation type="submission" date="2017-07" db="EMBL/GenBank/DDBJ databases">
        <title>The new phylogeny of genus Mycobacterium.</title>
        <authorList>
            <person name="Tortoli E."/>
            <person name="Trovato A."/>
            <person name="Cirillo D.M."/>
        </authorList>
    </citation>
    <scope>NUCLEOTIDE SEQUENCE [LARGE SCALE GENOMIC DNA]</scope>
    <source>
        <strain evidence="3 4">ATCC 33027</strain>
    </source>
</reference>
<dbReference type="AlphaFoldDB" id="A0A255DRN1"/>
<evidence type="ECO:0000256" key="1">
    <source>
        <dbReference type="SAM" id="MobiDB-lite"/>
    </source>
</evidence>
<feature type="signal peptide" evidence="2">
    <location>
        <begin position="1"/>
        <end position="21"/>
    </location>
</feature>